<dbReference type="Pfam" id="PF01297">
    <property type="entry name" value="ZnuA"/>
    <property type="match status" value="1"/>
</dbReference>
<dbReference type="SUPFAM" id="SSF53807">
    <property type="entry name" value="Helical backbone' metal receptor"/>
    <property type="match status" value="1"/>
</dbReference>
<accession>Q3A046</accession>
<proteinExistence type="inferred from homology"/>
<feature type="region of interest" description="Disordered" evidence="4">
    <location>
        <begin position="121"/>
        <end position="141"/>
    </location>
</feature>
<dbReference type="InterPro" id="IPR006127">
    <property type="entry name" value="ZnuA-like"/>
</dbReference>
<organism evidence="6 7">
    <name type="scientific">Syntrophotalea carbinolica (strain DSM 2380 / NBRC 103641 / GraBd1)</name>
    <name type="common">Pelobacter carbinolicus</name>
    <dbReference type="NCBI Taxonomy" id="338963"/>
    <lineage>
        <taxon>Bacteria</taxon>
        <taxon>Pseudomonadati</taxon>
        <taxon>Thermodesulfobacteriota</taxon>
        <taxon>Desulfuromonadia</taxon>
        <taxon>Desulfuromonadales</taxon>
        <taxon>Syntrophotaleaceae</taxon>
        <taxon>Syntrophotalea</taxon>
    </lineage>
</organism>
<reference evidence="6 7" key="2">
    <citation type="journal article" date="2012" name="BMC Genomics">
        <title>The genome of Pelobacter carbinolicus reveals surprising metabolic capabilities and physiological features.</title>
        <authorList>
            <person name="Aklujkar M."/>
            <person name="Haveman S.A."/>
            <person name="Didonato R.Jr."/>
            <person name="Chertkov O."/>
            <person name="Han C.S."/>
            <person name="Land M.L."/>
            <person name="Brown P."/>
            <person name="Lovley D.R."/>
        </authorList>
    </citation>
    <scope>NUCLEOTIDE SEQUENCE [LARGE SCALE GENOMIC DNA]</scope>
    <source>
        <strain evidence="7">DSM 2380 / NBRC 103641 / GraBd1</strain>
    </source>
</reference>
<evidence type="ECO:0000256" key="4">
    <source>
        <dbReference type="SAM" id="MobiDB-lite"/>
    </source>
</evidence>
<dbReference type="Gene3D" id="3.40.50.1980">
    <property type="entry name" value="Nitrogenase molybdenum iron protein domain"/>
    <property type="match status" value="2"/>
</dbReference>
<gene>
    <name evidence="6" type="primary">zntC</name>
    <name evidence="6" type="ordered locus">Pcar_3026</name>
</gene>
<dbReference type="STRING" id="338963.Pcar_3026"/>
<dbReference type="InterPro" id="IPR050492">
    <property type="entry name" value="Bact_metal-bind_prot9"/>
</dbReference>
<feature type="signal peptide" evidence="5">
    <location>
        <begin position="1"/>
        <end position="23"/>
    </location>
</feature>
<dbReference type="RefSeq" id="WP_011342814.1">
    <property type="nucleotide sequence ID" value="NC_007498.2"/>
</dbReference>
<sequence>MTRWTLVLIVLLSLFPVATTAYAIESGGRPVQVFVSVLPLKYFVERVGGAHVITEVMVGPGQSPATYEPAPRQMSRLGQADLYFRVGVPFERVWMPRLVDLNQRMRIVDLRDGVDVRRLEQHHHDDDHDTKGAAVTHRDNHRDPHIWTSPIAARIIAEHIRAALTAFDPSHARDYQAGYASLAADLTRLDSELHNRLDRVAHRKFLVFHPSWGYFADAYGLQQIAIEAEGKEPGPRALAGIIAMARKKNIRVIFVQQQFSRATATTVARAIGGKVVAIDPLAENYIENLRKAADAFFTVLEK</sequence>
<dbReference type="KEGG" id="pca:Pcar_3026"/>
<dbReference type="GO" id="GO:0030001">
    <property type="term" value="P:metal ion transport"/>
    <property type="evidence" value="ECO:0007669"/>
    <property type="project" value="InterPro"/>
</dbReference>
<dbReference type="HOGENOM" id="CLU_016838_1_0_7"/>
<feature type="chain" id="PRO_5004223359" evidence="5">
    <location>
        <begin position="24"/>
        <end position="302"/>
    </location>
</feature>
<evidence type="ECO:0000256" key="5">
    <source>
        <dbReference type="SAM" id="SignalP"/>
    </source>
</evidence>
<name>Q3A046_SYNC1</name>
<dbReference type="OrthoDB" id="9810636at2"/>
<evidence type="ECO:0000256" key="2">
    <source>
        <dbReference type="ARBA" id="ARBA00022448"/>
    </source>
</evidence>
<dbReference type="AlphaFoldDB" id="Q3A046"/>
<keyword evidence="2" id="KW-0813">Transport</keyword>
<dbReference type="GO" id="GO:0046872">
    <property type="term" value="F:metal ion binding"/>
    <property type="evidence" value="ECO:0007669"/>
    <property type="project" value="InterPro"/>
</dbReference>
<keyword evidence="7" id="KW-1185">Reference proteome</keyword>
<keyword evidence="3 5" id="KW-0732">Signal</keyword>
<dbReference type="EMBL" id="CP000142">
    <property type="protein sequence ID" value="ABA90261.1"/>
    <property type="molecule type" value="Genomic_DNA"/>
</dbReference>
<evidence type="ECO:0000256" key="1">
    <source>
        <dbReference type="ARBA" id="ARBA00011028"/>
    </source>
</evidence>
<dbReference type="PANTHER" id="PTHR42953:SF3">
    <property type="entry name" value="HIGH-AFFINITY ZINC UPTAKE SYSTEM PROTEIN ZNUA"/>
    <property type="match status" value="1"/>
</dbReference>
<protein>
    <submittedName>
        <fullName evidence="6">Metal ABC transporter, periplasmic metal-binding protein</fullName>
    </submittedName>
</protein>
<dbReference type="PANTHER" id="PTHR42953">
    <property type="entry name" value="HIGH-AFFINITY ZINC UPTAKE SYSTEM PROTEIN ZNUA-RELATED"/>
    <property type="match status" value="1"/>
</dbReference>
<evidence type="ECO:0000313" key="6">
    <source>
        <dbReference type="EMBL" id="ABA90261.1"/>
    </source>
</evidence>
<evidence type="ECO:0000313" key="7">
    <source>
        <dbReference type="Proteomes" id="UP000002534"/>
    </source>
</evidence>
<reference evidence="7" key="1">
    <citation type="submission" date="2005-10" db="EMBL/GenBank/DDBJ databases">
        <title>Complete sequence of Pelobacter carbinolicus DSM 2380.</title>
        <authorList>
            <person name="Copeland A."/>
            <person name="Lucas S."/>
            <person name="Lapidus A."/>
            <person name="Barry K."/>
            <person name="Detter J.C."/>
            <person name="Glavina T."/>
            <person name="Hammon N."/>
            <person name="Israni S."/>
            <person name="Pitluck S."/>
            <person name="Chertkov O."/>
            <person name="Schmutz J."/>
            <person name="Larimer F."/>
            <person name="Land M."/>
            <person name="Kyrpides N."/>
            <person name="Ivanova N."/>
            <person name="Richardson P."/>
        </authorList>
    </citation>
    <scope>NUCLEOTIDE SEQUENCE [LARGE SCALE GENOMIC DNA]</scope>
    <source>
        <strain evidence="7">DSM 2380 / NBRC 103641 / GraBd1</strain>
    </source>
</reference>
<dbReference type="eggNOG" id="COG0803">
    <property type="taxonomic scope" value="Bacteria"/>
</dbReference>
<evidence type="ECO:0000256" key="3">
    <source>
        <dbReference type="ARBA" id="ARBA00022729"/>
    </source>
</evidence>
<dbReference type="Proteomes" id="UP000002534">
    <property type="component" value="Chromosome"/>
</dbReference>
<comment type="similarity">
    <text evidence="1">Belongs to the bacterial solute-binding protein 9 family.</text>
</comment>